<dbReference type="KEGG" id="psco:LY89DRAFT_537238"/>
<sequence length="516" mass="57237">SSTSEYLQKAYKEARHFAGGLIAHPYESTKHYTILRHSHGLVFYQGTSTTLAISIFADAPLPAERTLWLQSKGWTGKMGMRAKAFMGANGNWFNVTPSMCVTAEQLKPTDERAWQRDIAHFCKKAKVHSQKNHILRETAVVRLPAEAGDGYFQLVLCLGEKEKVLCQSPVFRLLSTSTSPSSLRGASLSTLPLELGAMALSTYTRHTVGTVVSPVTSVVQNQVQQYMPSWWVRQAATASYDVSGAADKVNATIDNANGRYDQVRDDSFTTIGQVEIPVDNGPQVPYPIHFVARCEPCLDHIEQFSMPTIALTGLPFDVSNQLFGYYFGWARFVQRTRNPITPTDSEDSWHKAIVSAIPIDASQLSRASVTEASKKNIKIRLIRDSEDVLQDQACLEVRIMGFIRPDEPSQRAALLKGLQAGDEAAMEAAMLVEVNDISMAQSILGQLIWSPEAASTLQARSEKPKGMERVMSGYADSRTAAQRQIDKVPLHKMGIRMPFDPMKEKTMIANGFYVQR</sequence>
<organism evidence="1 2">
    <name type="scientific">Mollisia scopiformis</name>
    <name type="common">Conifer needle endophyte fungus</name>
    <name type="synonym">Phialocephala scopiformis</name>
    <dbReference type="NCBI Taxonomy" id="149040"/>
    <lineage>
        <taxon>Eukaryota</taxon>
        <taxon>Fungi</taxon>
        <taxon>Dikarya</taxon>
        <taxon>Ascomycota</taxon>
        <taxon>Pezizomycotina</taxon>
        <taxon>Leotiomycetes</taxon>
        <taxon>Helotiales</taxon>
        <taxon>Mollisiaceae</taxon>
        <taxon>Mollisia</taxon>
    </lineage>
</organism>
<evidence type="ECO:0000313" key="1">
    <source>
        <dbReference type="EMBL" id="KUJ06638.1"/>
    </source>
</evidence>
<protein>
    <submittedName>
        <fullName evidence="1">Uncharacterized protein</fullName>
    </submittedName>
</protein>
<name>A0A132B2L0_MOLSC</name>
<evidence type="ECO:0000313" key="2">
    <source>
        <dbReference type="Proteomes" id="UP000070700"/>
    </source>
</evidence>
<dbReference type="InParanoid" id="A0A132B2L0"/>
<accession>A0A132B2L0</accession>
<dbReference type="RefSeq" id="XP_018060993.1">
    <property type="nucleotide sequence ID" value="XM_018208114.2"/>
</dbReference>
<dbReference type="Proteomes" id="UP000070700">
    <property type="component" value="Unassembled WGS sequence"/>
</dbReference>
<dbReference type="STRING" id="149040.A0A132B2L0"/>
<dbReference type="AlphaFoldDB" id="A0A132B2L0"/>
<reference evidence="1 2" key="1">
    <citation type="submission" date="2015-10" db="EMBL/GenBank/DDBJ databases">
        <title>Full genome of DAOMC 229536 Phialocephala scopiformis, a fungal endophyte of spruce producing the potent anti-insectan compound rugulosin.</title>
        <authorList>
            <consortium name="DOE Joint Genome Institute"/>
            <person name="Walker A.K."/>
            <person name="Frasz S.L."/>
            <person name="Seifert K.A."/>
            <person name="Miller J.D."/>
            <person name="Mondo S.J."/>
            <person name="Labutti K."/>
            <person name="Lipzen A."/>
            <person name="Dockter R."/>
            <person name="Kennedy M."/>
            <person name="Grigoriev I.V."/>
            <person name="Spatafora J.W."/>
        </authorList>
    </citation>
    <scope>NUCLEOTIDE SEQUENCE [LARGE SCALE GENOMIC DNA]</scope>
    <source>
        <strain evidence="1 2">CBS 120377</strain>
    </source>
</reference>
<gene>
    <name evidence="1" type="ORF">LY89DRAFT_537238</name>
</gene>
<feature type="non-terminal residue" evidence="1">
    <location>
        <position position="516"/>
    </location>
</feature>
<feature type="non-terminal residue" evidence="1">
    <location>
        <position position="1"/>
    </location>
</feature>
<proteinExistence type="predicted"/>
<dbReference type="OrthoDB" id="276388at2759"/>
<keyword evidence="2" id="KW-1185">Reference proteome</keyword>
<dbReference type="EMBL" id="KQ947444">
    <property type="protein sequence ID" value="KUJ06638.1"/>
    <property type="molecule type" value="Genomic_DNA"/>
</dbReference>
<dbReference type="GeneID" id="28817840"/>